<dbReference type="PANTHER" id="PTHR38104:SF1">
    <property type="entry name" value="ANTI-SIGMA-E FACTOR RSEA"/>
    <property type="match status" value="1"/>
</dbReference>
<dbReference type="Gene3D" id="1.10.10.880">
    <property type="entry name" value="Anti sigma-E protein RseA, N-terminal domain"/>
    <property type="match status" value="1"/>
</dbReference>
<sequence>MSSDDRNYESLSAIMDGEANELELHRVLKHLHDNEETRGKAFRYQLVGEVMRKETHEFSHVDLSAAISTAIDAELTHEHNQSANESTPYDQVGFGGSVSIAHGWTRWLRPAGGAAVAATVTLAVLLGANLVNRSANEGLEAELTAQANNTATNTMPATKATPQVVRETPLVSGQGAPMLAGYSDQPNYRVPLRVDQHEAALRAKQLAEMASQARFQSYMLQHAEYSALSANQGILPFARVHEFETK</sequence>
<dbReference type="InterPro" id="IPR005572">
    <property type="entry name" value="Anti-sigma_E_RseA_N"/>
</dbReference>
<dbReference type="SUPFAM" id="SSF89069">
    <property type="entry name" value="N-terminal, cytoplasmic domain of anti-sigmaE factor RseA"/>
    <property type="match status" value="1"/>
</dbReference>
<dbReference type="InterPro" id="IPR052383">
    <property type="entry name" value="Anti-sigma-E_RseA-like"/>
</dbReference>
<dbReference type="EMBL" id="JAGSOY010000002">
    <property type="protein sequence ID" value="MBU2709699.1"/>
    <property type="molecule type" value="Genomic_DNA"/>
</dbReference>
<dbReference type="CDD" id="cd16328">
    <property type="entry name" value="RseA_N"/>
    <property type="match status" value="1"/>
</dbReference>
<feature type="domain" description="Anti sigma-E protein RseA N-terminal" evidence="1">
    <location>
        <begin position="9"/>
        <end position="88"/>
    </location>
</feature>
<evidence type="ECO:0000259" key="1">
    <source>
        <dbReference type="Pfam" id="PF03872"/>
    </source>
</evidence>
<reference evidence="2 3" key="1">
    <citation type="submission" date="2021-04" db="EMBL/GenBank/DDBJ databases">
        <authorList>
            <person name="Pira H."/>
            <person name="Risdian C."/>
            <person name="Wink J."/>
        </authorList>
    </citation>
    <scope>NUCLEOTIDE SEQUENCE [LARGE SCALE GENOMIC DNA]</scope>
    <source>
        <strain evidence="2 3">WH53</strain>
    </source>
</reference>
<comment type="caution">
    <text evidence="2">The sequence shown here is derived from an EMBL/GenBank/DDBJ whole genome shotgun (WGS) entry which is preliminary data.</text>
</comment>
<dbReference type="Pfam" id="PF03872">
    <property type="entry name" value="RseA_N"/>
    <property type="match status" value="1"/>
</dbReference>
<organism evidence="2 3">
    <name type="scientific">Zooshikella harenae</name>
    <dbReference type="NCBI Taxonomy" id="2827238"/>
    <lineage>
        <taxon>Bacteria</taxon>
        <taxon>Pseudomonadati</taxon>
        <taxon>Pseudomonadota</taxon>
        <taxon>Gammaproteobacteria</taxon>
        <taxon>Oceanospirillales</taxon>
        <taxon>Zooshikellaceae</taxon>
        <taxon>Zooshikella</taxon>
    </lineage>
</organism>
<dbReference type="PANTHER" id="PTHR38104">
    <property type="match status" value="1"/>
</dbReference>
<proteinExistence type="predicted"/>
<accession>A0ABS5Z6L2</accession>
<gene>
    <name evidence="2" type="ORF">KCG35_01355</name>
</gene>
<protein>
    <submittedName>
        <fullName evidence="2">Sigma-E factor negative regulatory protein</fullName>
    </submittedName>
</protein>
<evidence type="ECO:0000313" key="3">
    <source>
        <dbReference type="Proteomes" id="UP000690515"/>
    </source>
</evidence>
<dbReference type="RefSeq" id="WP_215817868.1">
    <property type="nucleotide sequence ID" value="NZ_JAGSOY010000002.1"/>
</dbReference>
<name>A0ABS5Z6L2_9GAMM</name>
<dbReference type="InterPro" id="IPR036147">
    <property type="entry name" value="Anti-sigma_E_RseA_N_sf"/>
</dbReference>
<evidence type="ECO:0000313" key="2">
    <source>
        <dbReference type="EMBL" id="MBU2709699.1"/>
    </source>
</evidence>
<keyword evidence="3" id="KW-1185">Reference proteome</keyword>
<dbReference type="Proteomes" id="UP000690515">
    <property type="component" value="Unassembled WGS sequence"/>
</dbReference>